<evidence type="ECO:0000256" key="3">
    <source>
        <dbReference type="ARBA" id="ARBA00022747"/>
    </source>
</evidence>
<dbReference type="Gene3D" id="3.40.50.150">
    <property type="entry name" value="Vaccinia Virus protein VP39"/>
    <property type="match status" value="1"/>
</dbReference>
<evidence type="ECO:0000256" key="2">
    <source>
        <dbReference type="ARBA" id="ARBA00022679"/>
    </source>
</evidence>
<evidence type="ECO:0000313" key="5">
    <source>
        <dbReference type="EMBL" id="MDR9889549.1"/>
    </source>
</evidence>
<protein>
    <submittedName>
        <fullName evidence="5">DNA cytosine methyltransferase</fullName>
    </submittedName>
</protein>
<comment type="catalytic activity">
    <reaction evidence="4">
        <text>a 2'-deoxycytidine in DNA + S-adenosyl-L-methionine = a 5-methyl-2'-deoxycytidine in DNA + S-adenosyl-L-homocysteine + H(+)</text>
        <dbReference type="Rhea" id="RHEA:13681"/>
        <dbReference type="Rhea" id="RHEA-COMP:11369"/>
        <dbReference type="Rhea" id="RHEA-COMP:11370"/>
        <dbReference type="ChEBI" id="CHEBI:15378"/>
        <dbReference type="ChEBI" id="CHEBI:57856"/>
        <dbReference type="ChEBI" id="CHEBI:59789"/>
        <dbReference type="ChEBI" id="CHEBI:85452"/>
        <dbReference type="ChEBI" id="CHEBI:85454"/>
        <dbReference type="EC" id="2.1.1.37"/>
    </reaction>
</comment>
<organism evidence="5 6">
    <name type="scientific">Pseudenterobacter timonensis</name>
    <dbReference type="NCBI Taxonomy" id="1755099"/>
    <lineage>
        <taxon>Bacteria</taxon>
        <taxon>Pseudomonadati</taxon>
        <taxon>Pseudomonadota</taxon>
        <taxon>Gammaproteobacteria</taxon>
        <taxon>Enterobacterales</taxon>
        <taxon>Enterobacteriaceae</taxon>
        <taxon>Pseudenterobacter</taxon>
    </lineage>
</organism>
<dbReference type="Pfam" id="PF00145">
    <property type="entry name" value="DNA_methylase"/>
    <property type="match status" value="1"/>
</dbReference>
<accession>A0AAE4DLF2</accession>
<proteinExistence type="predicted"/>
<evidence type="ECO:0000313" key="6">
    <source>
        <dbReference type="Proteomes" id="UP001248822"/>
    </source>
</evidence>
<gene>
    <name evidence="5" type="ORF">O7047_04770</name>
</gene>
<dbReference type="GO" id="GO:0003886">
    <property type="term" value="F:DNA (cytosine-5-)-methyltransferase activity"/>
    <property type="evidence" value="ECO:0007669"/>
    <property type="project" value="UniProtKB-EC"/>
</dbReference>
<keyword evidence="1 5" id="KW-0489">Methyltransferase</keyword>
<dbReference type="SUPFAM" id="SSF53335">
    <property type="entry name" value="S-adenosyl-L-methionine-dependent methyltransferases"/>
    <property type="match status" value="1"/>
</dbReference>
<dbReference type="GO" id="GO:0009307">
    <property type="term" value="P:DNA restriction-modification system"/>
    <property type="evidence" value="ECO:0007669"/>
    <property type="project" value="UniProtKB-KW"/>
</dbReference>
<dbReference type="GO" id="GO:0032259">
    <property type="term" value="P:methylation"/>
    <property type="evidence" value="ECO:0007669"/>
    <property type="project" value="UniProtKB-KW"/>
</dbReference>
<sequence length="333" mass="36654">MRAWAYYNEIDPFAAEQLRVHMAAGRIMPGVVDERSIEDVRPDDLRGFTQVNFFAGIGVWSYALRRAGWPDERPAWTGSCPCQPFSAAGKGKGFDDERHLWPSMHWLVGQRRPVVVFGEQSASSDANDWIDLVQADVEALGYAFGACAFPAASVGAPNIRDRAYWVAHTNSECLETSEQFGTSGWVKPADSGAAFGLDYSERKRQQAGRAGDYRGNVRQQPCAAGQDGWLAHANGERSQGGIFWGADSQWENLDRPSGRSSTDSRPGPVNGFWRDADWLLCRDGKWRPVKPGLKPLVNGAASRVGRIRTYGNALNAEAATAFVRAYMMGCQNV</sequence>
<dbReference type="InterPro" id="IPR029063">
    <property type="entry name" value="SAM-dependent_MTases_sf"/>
</dbReference>
<dbReference type="EMBL" id="JAQGEC010000003">
    <property type="protein sequence ID" value="MDR9889549.1"/>
    <property type="molecule type" value="Genomic_DNA"/>
</dbReference>
<reference evidence="5" key="1">
    <citation type="submission" date="2022-12" db="EMBL/GenBank/DDBJ databases">
        <title>NDM-1 containing novel ST 2018 Pseudenterobacter timonensis.</title>
        <authorList>
            <person name="Halder G."/>
            <person name="Mandal S."/>
            <person name="Dutta S."/>
        </authorList>
    </citation>
    <scope>NUCLEOTIDE SEQUENCE</scope>
    <source>
        <strain evidence="5">CNCI147</strain>
    </source>
</reference>
<dbReference type="AlphaFoldDB" id="A0AAE4DLF2"/>
<comment type="caution">
    <text evidence="5">The sequence shown here is derived from an EMBL/GenBank/DDBJ whole genome shotgun (WGS) entry which is preliminary data.</text>
</comment>
<evidence type="ECO:0000256" key="1">
    <source>
        <dbReference type="ARBA" id="ARBA00022603"/>
    </source>
</evidence>
<name>A0AAE4DLF2_9ENTR</name>
<dbReference type="InterPro" id="IPR001525">
    <property type="entry name" value="C5_MeTfrase"/>
</dbReference>
<evidence type="ECO:0000256" key="4">
    <source>
        <dbReference type="ARBA" id="ARBA00047422"/>
    </source>
</evidence>
<keyword evidence="3" id="KW-0680">Restriction system</keyword>
<keyword evidence="2" id="KW-0808">Transferase</keyword>
<dbReference type="Proteomes" id="UP001248822">
    <property type="component" value="Unassembled WGS sequence"/>
</dbReference>
<dbReference type="RefSeq" id="WP_310825085.1">
    <property type="nucleotide sequence ID" value="NZ_JAQGEC010000003.1"/>
</dbReference>